<dbReference type="GO" id="GO:0022857">
    <property type="term" value="F:transmembrane transporter activity"/>
    <property type="evidence" value="ECO:0007669"/>
    <property type="project" value="InterPro"/>
</dbReference>
<keyword evidence="5 9" id="KW-1133">Transmembrane helix</keyword>
<organism evidence="10 11">
    <name type="scientific">Brachybacterium vulturis</name>
    <dbReference type="NCBI Taxonomy" id="2017484"/>
    <lineage>
        <taxon>Bacteria</taxon>
        <taxon>Bacillati</taxon>
        <taxon>Actinomycetota</taxon>
        <taxon>Actinomycetes</taxon>
        <taxon>Micrococcales</taxon>
        <taxon>Dermabacteraceae</taxon>
        <taxon>Brachybacterium</taxon>
    </lineage>
</organism>
<evidence type="ECO:0000256" key="1">
    <source>
        <dbReference type="ARBA" id="ARBA00004141"/>
    </source>
</evidence>
<dbReference type="RefSeq" id="WP_096801570.1">
    <property type="nucleotide sequence ID" value="NZ_CP023563.1"/>
</dbReference>
<feature type="transmembrane region" description="Helical" evidence="9">
    <location>
        <begin position="55"/>
        <end position="74"/>
    </location>
</feature>
<dbReference type="InterPro" id="IPR026030">
    <property type="entry name" value="Pur-cyt_permease_Fcy2/21/22"/>
</dbReference>
<feature type="transmembrane region" description="Helical" evidence="9">
    <location>
        <begin position="123"/>
        <end position="144"/>
    </location>
</feature>
<feature type="transmembrane region" description="Helical" evidence="9">
    <location>
        <begin position="156"/>
        <end position="178"/>
    </location>
</feature>
<accession>A0A291GK32</accession>
<dbReference type="GO" id="GO:0005886">
    <property type="term" value="C:plasma membrane"/>
    <property type="evidence" value="ECO:0007669"/>
    <property type="project" value="TreeGrafter"/>
</dbReference>
<evidence type="ECO:0000256" key="7">
    <source>
        <dbReference type="PIRNR" id="PIRNR002744"/>
    </source>
</evidence>
<dbReference type="InterPro" id="IPR001248">
    <property type="entry name" value="Pur-cyt_permease"/>
</dbReference>
<protein>
    <submittedName>
        <fullName evidence="10">Cytosine permease</fullName>
    </submittedName>
</protein>
<comment type="subcellular location">
    <subcellularLocation>
        <location evidence="1">Membrane</location>
        <topology evidence="1">Multi-pass membrane protein</topology>
    </subcellularLocation>
</comment>
<dbReference type="KEGG" id="brz:CFK38_01985"/>
<dbReference type="Gene3D" id="1.10.4160.10">
    <property type="entry name" value="Hydantoin permease"/>
    <property type="match status" value="1"/>
</dbReference>
<feature type="transmembrane region" description="Helical" evidence="9">
    <location>
        <begin position="450"/>
        <end position="472"/>
    </location>
</feature>
<comment type="similarity">
    <text evidence="2 7">Belongs to the purine-cytosine permease (2.A.39) family.</text>
</comment>
<name>A0A291GK32_9MICO</name>
<sequence length="511" mass="54008">MDTTPRQDGGAGRPNPDVPTSGERTGPPTPVLEGRSFDYVPPRERHGSLTSQTQLWFMLNASFLTAATGTLGVLTGLNLAWSIVAIVLGSVFGTFFQAFHGAQGPVMGLPQMIQSRAQFGSRGAAIPLAAAAVVQFGFALFYIQTGANSVASVVEAAPMSLLQVLVGVVALLVALVGYRLVLRAETTVSYLMVATLLFLTVAMIVKLPIGELLGQGNFVLAPFLLQFAASATFQVAIAPVVSDYTRYLPAKMSGKLISASVFVGTLTSAIWIEVLGATLAAYDPMVDTVRAFAVLADSVAPGLAVPVMIVSLLTCLNAVAVALYSGSVAVLSAVDGFRELVSSFALRARTLSIAGVLIIIGSLVVPNSILGSFEIFLALLVYFLIPWTSVNLIDYYVVRKGVLSVSDILDTDGGMYGRWGRAGIVSYAVGFVAMIPFFSTSIWSGPAAEALGGADFSFIVGLVVSGCLYLVLTRHLDRAKELEMVRRAPINTLDALSQGHRRVEEEDQLVS</sequence>
<evidence type="ECO:0000256" key="3">
    <source>
        <dbReference type="ARBA" id="ARBA00022448"/>
    </source>
</evidence>
<dbReference type="EMBL" id="CP023563">
    <property type="protein sequence ID" value="ATG50430.1"/>
    <property type="molecule type" value="Genomic_DNA"/>
</dbReference>
<dbReference type="Proteomes" id="UP000218165">
    <property type="component" value="Chromosome"/>
</dbReference>
<dbReference type="Pfam" id="PF02133">
    <property type="entry name" value="Transp_cyt_pur"/>
    <property type="match status" value="1"/>
</dbReference>
<feature type="transmembrane region" description="Helical" evidence="9">
    <location>
        <begin position="256"/>
        <end position="282"/>
    </location>
</feature>
<feature type="transmembrane region" description="Helical" evidence="9">
    <location>
        <begin position="221"/>
        <end position="244"/>
    </location>
</feature>
<evidence type="ECO:0000256" key="2">
    <source>
        <dbReference type="ARBA" id="ARBA00008974"/>
    </source>
</evidence>
<evidence type="ECO:0000313" key="11">
    <source>
        <dbReference type="Proteomes" id="UP000218165"/>
    </source>
</evidence>
<dbReference type="AlphaFoldDB" id="A0A291GK32"/>
<feature type="transmembrane region" description="Helical" evidence="9">
    <location>
        <begin position="80"/>
        <end position="102"/>
    </location>
</feature>
<dbReference type="PANTHER" id="PTHR31806:SF1">
    <property type="entry name" value="PURINE-CYTOSINE PERMEASE FCY2-RELATED"/>
    <property type="match status" value="1"/>
</dbReference>
<keyword evidence="4 9" id="KW-0812">Transmembrane</keyword>
<feature type="transmembrane region" description="Helical" evidence="9">
    <location>
        <begin position="375"/>
        <end position="398"/>
    </location>
</feature>
<keyword evidence="11" id="KW-1185">Reference proteome</keyword>
<feature type="transmembrane region" description="Helical" evidence="9">
    <location>
        <begin position="302"/>
        <end position="331"/>
    </location>
</feature>
<keyword evidence="3 7" id="KW-0813">Transport</keyword>
<feature type="transmembrane region" description="Helical" evidence="9">
    <location>
        <begin position="190"/>
        <end position="209"/>
    </location>
</feature>
<gene>
    <name evidence="10" type="ORF">CFK38_01985</name>
</gene>
<dbReference type="PANTHER" id="PTHR31806">
    <property type="entry name" value="PURINE-CYTOSINE PERMEASE FCY2-RELATED"/>
    <property type="match status" value="1"/>
</dbReference>
<reference evidence="11" key="1">
    <citation type="submission" date="2017-09" db="EMBL/GenBank/DDBJ databases">
        <title>Brachybacterium sp. VM2412.</title>
        <authorList>
            <person name="Tak E.J."/>
            <person name="Bae J.-W."/>
        </authorList>
    </citation>
    <scope>NUCLEOTIDE SEQUENCE [LARGE SCALE GENOMIC DNA]</scope>
    <source>
        <strain evidence="11">VM2412</strain>
    </source>
</reference>
<feature type="region of interest" description="Disordered" evidence="8">
    <location>
        <begin position="1"/>
        <end position="36"/>
    </location>
</feature>
<evidence type="ECO:0000256" key="9">
    <source>
        <dbReference type="SAM" id="Phobius"/>
    </source>
</evidence>
<feature type="transmembrane region" description="Helical" evidence="9">
    <location>
        <begin position="351"/>
        <end position="369"/>
    </location>
</feature>
<evidence type="ECO:0000256" key="5">
    <source>
        <dbReference type="ARBA" id="ARBA00022989"/>
    </source>
</evidence>
<evidence type="ECO:0000256" key="6">
    <source>
        <dbReference type="ARBA" id="ARBA00023136"/>
    </source>
</evidence>
<dbReference type="OrthoDB" id="9809167at2"/>
<dbReference type="PIRSF" id="PIRSF002744">
    <property type="entry name" value="Pur-cyt_permease"/>
    <property type="match status" value="1"/>
</dbReference>
<proteinExistence type="inferred from homology"/>
<feature type="transmembrane region" description="Helical" evidence="9">
    <location>
        <begin position="419"/>
        <end position="438"/>
    </location>
</feature>
<keyword evidence="6 7" id="KW-0472">Membrane</keyword>
<evidence type="ECO:0000256" key="8">
    <source>
        <dbReference type="SAM" id="MobiDB-lite"/>
    </source>
</evidence>
<evidence type="ECO:0000313" key="10">
    <source>
        <dbReference type="EMBL" id="ATG50430.1"/>
    </source>
</evidence>
<evidence type="ECO:0000256" key="4">
    <source>
        <dbReference type="ARBA" id="ARBA00022692"/>
    </source>
</evidence>